<dbReference type="OrthoDB" id="6446783at2"/>
<feature type="domain" description="EamA" evidence="7">
    <location>
        <begin position="8"/>
        <end position="140"/>
    </location>
</feature>
<keyword evidence="5 6" id="KW-0472">Membrane</keyword>
<comment type="subcellular location">
    <subcellularLocation>
        <location evidence="1">Cell membrane</location>
        <topology evidence="1">Multi-pass membrane protein</topology>
    </subcellularLocation>
</comment>
<keyword evidence="2" id="KW-1003">Cell membrane</keyword>
<dbReference type="InterPro" id="IPR000620">
    <property type="entry name" value="EamA_dom"/>
</dbReference>
<feature type="transmembrane region" description="Helical" evidence="6">
    <location>
        <begin position="126"/>
        <end position="143"/>
    </location>
</feature>
<feature type="transmembrane region" description="Helical" evidence="6">
    <location>
        <begin position="34"/>
        <end position="52"/>
    </location>
</feature>
<reference evidence="8 9" key="1">
    <citation type="submission" date="2019-11" db="EMBL/GenBank/DDBJ databases">
        <authorList>
            <person name="Holert J."/>
        </authorList>
    </citation>
    <scope>NUCLEOTIDE SEQUENCE [LARGE SCALE GENOMIC DNA]</scope>
    <source>
        <strain evidence="8">SB11_3</strain>
    </source>
</reference>
<evidence type="ECO:0000259" key="7">
    <source>
        <dbReference type="Pfam" id="PF00892"/>
    </source>
</evidence>
<dbReference type="Pfam" id="PF00892">
    <property type="entry name" value="EamA"/>
    <property type="match status" value="2"/>
</dbReference>
<proteinExistence type="predicted"/>
<sequence length="324" mass="36189">MKSIAIRNAILCVCAWAFIPVVSRFGQTDLNNHQFLFWSSLFSFLALFLVSWKSGRLNELKTYRARDWVSASALGFLGAYLYFLLLYQGYAEGKGMEVLVIQYTWPIMIAALAPVILKETLGTRNLVAISLGFAAVFTVLTRGHYTEFSVARPDLMGWVGLGALCFALFCVFSKKIHLEPLTLTMVYFAVATIASFISMMATDGFAMPTTPQSWFIVIATGFFVNGLSDALWFWTLRQAPASFLAPFTFMTPIVSTGYMLIFFNEPFEWAYTGALILIVAAGLVNTLDFSVLRERALRQRIKRQDQTLPTAKDAFESTIASSDS</sequence>
<dbReference type="PANTHER" id="PTHR32322:SF18">
    <property type="entry name" value="S-ADENOSYLMETHIONINE_S-ADENOSYLHOMOCYSTEINE TRANSPORTER"/>
    <property type="match status" value="1"/>
</dbReference>
<evidence type="ECO:0000256" key="4">
    <source>
        <dbReference type="ARBA" id="ARBA00022989"/>
    </source>
</evidence>
<feature type="transmembrane region" description="Helical" evidence="6">
    <location>
        <begin position="214"/>
        <end position="236"/>
    </location>
</feature>
<evidence type="ECO:0000256" key="3">
    <source>
        <dbReference type="ARBA" id="ARBA00022692"/>
    </source>
</evidence>
<protein>
    <recommendedName>
        <fullName evidence="7">EamA domain-containing protein</fullName>
    </recommendedName>
</protein>
<feature type="transmembrane region" description="Helical" evidence="6">
    <location>
        <begin position="155"/>
        <end position="172"/>
    </location>
</feature>
<evidence type="ECO:0000313" key="9">
    <source>
        <dbReference type="Proteomes" id="UP000441399"/>
    </source>
</evidence>
<evidence type="ECO:0000256" key="1">
    <source>
        <dbReference type="ARBA" id="ARBA00004651"/>
    </source>
</evidence>
<dbReference type="GO" id="GO:0005886">
    <property type="term" value="C:plasma membrane"/>
    <property type="evidence" value="ECO:0007669"/>
    <property type="project" value="UniProtKB-SubCell"/>
</dbReference>
<evidence type="ECO:0000256" key="5">
    <source>
        <dbReference type="ARBA" id="ARBA00023136"/>
    </source>
</evidence>
<feature type="transmembrane region" description="Helical" evidence="6">
    <location>
        <begin position="243"/>
        <end position="263"/>
    </location>
</feature>
<dbReference type="PANTHER" id="PTHR32322">
    <property type="entry name" value="INNER MEMBRANE TRANSPORTER"/>
    <property type="match status" value="1"/>
</dbReference>
<dbReference type="Proteomes" id="UP000441399">
    <property type="component" value="Unassembled WGS sequence"/>
</dbReference>
<keyword evidence="9" id="KW-1185">Reference proteome</keyword>
<evidence type="ECO:0000256" key="2">
    <source>
        <dbReference type="ARBA" id="ARBA00022475"/>
    </source>
</evidence>
<feature type="domain" description="EamA" evidence="7">
    <location>
        <begin position="158"/>
        <end position="282"/>
    </location>
</feature>
<keyword evidence="3 6" id="KW-0812">Transmembrane</keyword>
<accession>A0A5S9QMT7</accession>
<organism evidence="8 9">
    <name type="scientific">BD1-7 clade bacterium</name>
    <dbReference type="NCBI Taxonomy" id="2029982"/>
    <lineage>
        <taxon>Bacteria</taxon>
        <taxon>Pseudomonadati</taxon>
        <taxon>Pseudomonadota</taxon>
        <taxon>Gammaproteobacteria</taxon>
        <taxon>Cellvibrionales</taxon>
        <taxon>Spongiibacteraceae</taxon>
        <taxon>BD1-7 clade</taxon>
    </lineage>
</organism>
<dbReference type="EMBL" id="CACSIO010000034">
    <property type="protein sequence ID" value="CAA0119817.1"/>
    <property type="molecule type" value="Genomic_DNA"/>
</dbReference>
<feature type="transmembrane region" description="Helical" evidence="6">
    <location>
        <begin position="184"/>
        <end position="202"/>
    </location>
</feature>
<keyword evidence="4 6" id="KW-1133">Transmembrane helix</keyword>
<gene>
    <name evidence="8" type="ORF">OPDIPICF_02327</name>
</gene>
<feature type="transmembrane region" description="Helical" evidence="6">
    <location>
        <begin position="99"/>
        <end position="117"/>
    </location>
</feature>
<dbReference type="SUPFAM" id="SSF103481">
    <property type="entry name" value="Multidrug resistance efflux transporter EmrE"/>
    <property type="match status" value="2"/>
</dbReference>
<evidence type="ECO:0000313" key="8">
    <source>
        <dbReference type="EMBL" id="CAA0119817.1"/>
    </source>
</evidence>
<evidence type="ECO:0000256" key="6">
    <source>
        <dbReference type="SAM" id="Phobius"/>
    </source>
</evidence>
<feature type="transmembrane region" description="Helical" evidence="6">
    <location>
        <begin position="68"/>
        <end position="87"/>
    </location>
</feature>
<dbReference type="InterPro" id="IPR050638">
    <property type="entry name" value="AA-Vitamin_Transporters"/>
</dbReference>
<dbReference type="AlphaFoldDB" id="A0A5S9QMT7"/>
<name>A0A5S9QMT7_9GAMM</name>
<feature type="transmembrane region" description="Helical" evidence="6">
    <location>
        <begin position="269"/>
        <end position="292"/>
    </location>
</feature>
<dbReference type="InterPro" id="IPR037185">
    <property type="entry name" value="EmrE-like"/>
</dbReference>